<dbReference type="AlphaFoldDB" id="A0A7I7LBS2"/>
<feature type="transmembrane region" description="Helical" evidence="1">
    <location>
        <begin position="6"/>
        <end position="24"/>
    </location>
</feature>
<keyword evidence="1" id="KW-0472">Membrane</keyword>
<evidence type="ECO:0000313" key="2">
    <source>
        <dbReference type="EMBL" id="BBX56952.1"/>
    </source>
</evidence>
<accession>A0A7I7LBS2</accession>
<reference evidence="2 3" key="1">
    <citation type="journal article" date="2019" name="Emerg. Microbes Infect.">
        <title>Comprehensive subspecies identification of 175 nontuberculous mycobacteria species based on 7547 genomic profiles.</title>
        <authorList>
            <person name="Matsumoto Y."/>
            <person name="Kinjo T."/>
            <person name="Motooka D."/>
            <person name="Nabeya D."/>
            <person name="Jung N."/>
            <person name="Uechi K."/>
            <person name="Horii T."/>
            <person name="Iida T."/>
            <person name="Fujita J."/>
            <person name="Nakamura S."/>
        </authorList>
    </citation>
    <scope>NUCLEOTIDE SEQUENCE [LARGE SCALE GENOMIC DNA]</scope>
    <source>
        <strain evidence="2 3">JCM 12657</strain>
    </source>
</reference>
<dbReference type="Proteomes" id="UP000467164">
    <property type="component" value="Chromosome"/>
</dbReference>
<dbReference type="EMBL" id="AP022572">
    <property type="protein sequence ID" value="BBX56952.1"/>
    <property type="molecule type" value="Genomic_DNA"/>
</dbReference>
<protein>
    <submittedName>
        <fullName evidence="2">Uncharacterized protein</fullName>
    </submittedName>
</protein>
<organism evidence="2 3">
    <name type="scientific">Mycobacterium shottsii</name>
    <dbReference type="NCBI Taxonomy" id="133549"/>
    <lineage>
        <taxon>Bacteria</taxon>
        <taxon>Bacillati</taxon>
        <taxon>Actinomycetota</taxon>
        <taxon>Actinomycetes</taxon>
        <taxon>Mycobacteriales</taxon>
        <taxon>Mycobacteriaceae</taxon>
        <taxon>Mycobacterium</taxon>
        <taxon>Mycobacterium ulcerans group</taxon>
    </lineage>
</organism>
<dbReference type="KEGG" id="msho:MSHO_22970"/>
<keyword evidence="3" id="KW-1185">Reference proteome</keyword>
<sequence>MAGWVASVGSIAAFGALLVAVMEWRRGQSERRDQEADQARLVFLVPLDAGPRPEDGVIWQSGAIRISNRSESPVFDVEAAWANTKGESSIRQQVLPPHEHTKAVAVGDPQQMAESLTFVYTDVRGRRWVRIGSQQPRPCVANDLKAGPPPQSG</sequence>
<evidence type="ECO:0000313" key="3">
    <source>
        <dbReference type="Proteomes" id="UP000467164"/>
    </source>
</evidence>
<evidence type="ECO:0000256" key="1">
    <source>
        <dbReference type="SAM" id="Phobius"/>
    </source>
</evidence>
<name>A0A7I7LBS2_9MYCO</name>
<keyword evidence="1" id="KW-0812">Transmembrane</keyword>
<proteinExistence type="predicted"/>
<gene>
    <name evidence="2" type="ORF">MSHO_22970</name>
</gene>
<keyword evidence="1" id="KW-1133">Transmembrane helix</keyword>